<dbReference type="KEGG" id="aagg:ETAA8_53810"/>
<accession>A0A517YJ65</accession>
<protein>
    <submittedName>
        <fullName evidence="1">Uncharacterized protein</fullName>
    </submittedName>
</protein>
<dbReference type="AlphaFoldDB" id="A0A517YJ65"/>
<dbReference type="Proteomes" id="UP000315017">
    <property type="component" value="Chromosome"/>
</dbReference>
<proteinExistence type="predicted"/>
<organism evidence="1 2">
    <name type="scientific">Anatilimnocola aggregata</name>
    <dbReference type="NCBI Taxonomy" id="2528021"/>
    <lineage>
        <taxon>Bacteria</taxon>
        <taxon>Pseudomonadati</taxon>
        <taxon>Planctomycetota</taxon>
        <taxon>Planctomycetia</taxon>
        <taxon>Pirellulales</taxon>
        <taxon>Pirellulaceae</taxon>
        <taxon>Anatilimnocola</taxon>
    </lineage>
</organism>
<evidence type="ECO:0000313" key="2">
    <source>
        <dbReference type="Proteomes" id="UP000315017"/>
    </source>
</evidence>
<gene>
    <name evidence="1" type="ORF">ETAA8_53810</name>
</gene>
<reference evidence="1 2" key="1">
    <citation type="submission" date="2019-02" db="EMBL/GenBank/DDBJ databases">
        <title>Deep-cultivation of Planctomycetes and their phenomic and genomic characterization uncovers novel biology.</title>
        <authorList>
            <person name="Wiegand S."/>
            <person name="Jogler M."/>
            <person name="Boedeker C."/>
            <person name="Pinto D."/>
            <person name="Vollmers J."/>
            <person name="Rivas-Marin E."/>
            <person name="Kohn T."/>
            <person name="Peeters S.H."/>
            <person name="Heuer A."/>
            <person name="Rast P."/>
            <person name="Oberbeckmann S."/>
            <person name="Bunk B."/>
            <person name="Jeske O."/>
            <person name="Meyerdierks A."/>
            <person name="Storesund J.E."/>
            <person name="Kallscheuer N."/>
            <person name="Luecker S."/>
            <person name="Lage O.M."/>
            <person name="Pohl T."/>
            <person name="Merkel B.J."/>
            <person name="Hornburger P."/>
            <person name="Mueller R.-W."/>
            <person name="Bruemmer F."/>
            <person name="Labrenz M."/>
            <person name="Spormann A.M."/>
            <person name="Op den Camp H."/>
            <person name="Overmann J."/>
            <person name="Amann R."/>
            <person name="Jetten M.S.M."/>
            <person name="Mascher T."/>
            <person name="Medema M.H."/>
            <person name="Devos D.P."/>
            <person name="Kaster A.-K."/>
            <person name="Ovreas L."/>
            <person name="Rohde M."/>
            <person name="Galperin M.Y."/>
            <person name="Jogler C."/>
        </authorList>
    </citation>
    <scope>NUCLEOTIDE SEQUENCE [LARGE SCALE GENOMIC DNA]</scope>
    <source>
        <strain evidence="1 2">ETA_A8</strain>
    </source>
</reference>
<evidence type="ECO:0000313" key="1">
    <source>
        <dbReference type="EMBL" id="QDU30262.1"/>
    </source>
</evidence>
<dbReference type="EMBL" id="CP036274">
    <property type="protein sequence ID" value="QDU30262.1"/>
    <property type="molecule type" value="Genomic_DNA"/>
</dbReference>
<keyword evidence="2" id="KW-1185">Reference proteome</keyword>
<name>A0A517YJ65_9BACT</name>
<sequence length="422" mass="49130">MNVSSSEVALSREELYNRVWATPMQKLAVEFGMSDVGLAKVCKKHKIPRPSRGYWAKLENGKQVLRWPLPPLKDQSLGKIQLRQARKPVKSPDVCLANDPAIAELIAYELLPENRIECVTDLRGADPLVTAIRESLSHRDPDEYGRVSRRYDFAAACFEVGVSKGNIQRALLLLQSLVKAFKSRGYELLAVGTKQKDAKVRVLDREFRISVWEPSNRRTRELTKQEKLEAERWRWSRPRDYEHVPSGILEVHLDRDSYYSTGKIADTKKARVEDRLNELVVDMLHAVDAQRQQAERERLEAIAKENRRRKSLELEIVRRTESVREERLHKVVPRWHKSEQIKQYIAAVRQEALRRTGQIDDESELGRWLRWAESYLDSIAPLSENRALPTFSLTDKELAQLTRECEDDWVSYLESFRPRQPR</sequence>